<sequence>MENNIEIEKKDLEPQLKLREVKNIRKEIFSLEENSPEKIYHEKIEKLYNKILDCLQEPQIKITGKFLLKITNELEFLKDVMEKFYPRNYRLQEVYNQRGVLYAECGDIPNAIKTLEKSQEIYLENKKNSSENQEPKYLQHVENVYNLSLFYFAQVYQKIGQKEIASFYLAKTLERQIENWKFFNVDPLKWAENATNLYQFYLFNHQWKSAEAVLLATKYVLEISNEKGIESDSNLDQKKENISLQFFDMKENSVWGLLLFNFGSLYEQLLLMTAMRKNNKVYEIEENEDEKNNENEDEKNNEIEDEKNNEIEDEKIKEIEDEKNNEIEDEKIKEIEDEKIIENPLQIPRNPIKFIPFQSFKLKNQDPLLSTQITNYEQIKKLFKKGKEYLEESEKILTSKKGFLNQWIEIKRLESALFSTLIPWEEDKKRIYSMNRRRLTILFQTLPHLQNLKQNELKREIILEIGKIFELIIEYKAETTNHKVSQQNEILEQCCYFYSCFLALFNKENAENPNFIIKENSQWDPTIIKEPSFNSFEEASDYITIRLLLSKIISQIREQNQQKAKIQITAAVENYQWVLDYLDKHPKLATKFQTEKEIATEMIPYLKTKFRSLF</sequence>
<evidence type="ECO:0000256" key="2">
    <source>
        <dbReference type="ARBA" id="ARBA00010305"/>
    </source>
</evidence>
<protein>
    <recommendedName>
        <fullName evidence="3">KIF-binding protein</fullName>
    </recommendedName>
</protein>
<comment type="similarity">
    <text evidence="2">Belongs to the KIF-binding protein family.</text>
</comment>
<dbReference type="InterPro" id="IPR022083">
    <property type="entry name" value="KBP"/>
</dbReference>
<dbReference type="Gene3D" id="1.25.40.10">
    <property type="entry name" value="Tetratricopeptide repeat domain"/>
    <property type="match status" value="1"/>
</dbReference>
<organism evidence="7 8">
    <name type="scientific">Anaeramoeba ignava</name>
    <name type="common">Anaerobic marine amoeba</name>
    <dbReference type="NCBI Taxonomy" id="1746090"/>
    <lineage>
        <taxon>Eukaryota</taxon>
        <taxon>Metamonada</taxon>
        <taxon>Anaeramoebidae</taxon>
        <taxon>Anaeramoeba</taxon>
    </lineage>
</organism>
<comment type="caution">
    <text evidence="7">The sequence shown here is derived from an EMBL/GenBank/DDBJ whole genome shotgun (WGS) entry which is preliminary data.</text>
</comment>
<feature type="compositionally biased region" description="Basic and acidic residues" evidence="6">
    <location>
        <begin position="290"/>
        <end position="322"/>
    </location>
</feature>
<name>A0A9Q0LSX8_ANAIG</name>
<dbReference type="Proteomes" id="UP001149090">
    <property type="component" value="Unassembled WGS sequence"/>
</dbReference>
<evidence type="ECO:0000256" key="1">
    <source>
        <dbReference type="ARBA" id="ARBA00004245"/>
    </source>
</evidence>
<accession>A0A9Q0LSX8</accession>
<dbReference type="GO" id="GO:0005856">
    <property type="term" value="C:cytoskeleton"/>
    <property type="evidence" value="ECO:0007669"/>
    <property type="project" value="UniProtKB-SubCell"/>
</dbReference>
<keyword evidence="8" id="KW-1185">Reference proteome</keyword>
<dbReference type="PANTHER" id="PTHR46321">
    <property type="entry name" value="KIF1-BINDING PROTEIN"/>
    <property type="match status" value="1"/>
</dbReference>
<evidence type="ECO:0000313" key="8">
    <source>
        <dbReference type="Proteomes" id="UP001149090"/>
    </source>
</evidence>
<dbReference type="PANTHER" id="PTHR46321:SF1">
    <property type="entry name" value="KIF-BINDING PROTEIN"/>
    <property type="match status" value="1"/>
</dbReference>
<reference evidence="7" key="1">
    <citation type="submission" date="2022-10" db="EMBL/GenBank/DDBJ databases">
        <title>Novel sulphate-reducing endosymbionts in the free-living metamonad Anaeramoeba.</title>
        <authorList>
            <person name="Jerlstrom-Hultqvist J."/>
            <person name="Cepicka I."/>
            <person name="Gallot-Lavallee L."/>
            <person name="Salas-Leiva D."/>
            <person name="Curtis B.A."/>
            <person name="Zahonova K."/>
            <person name="Pipaliya S."/>
            <person name="Dacks J."/>
            <person name="Roger A.J."/>
        </authorList>
    </citation>
    <scope>NUCLEOTIDE SEQUENCE</scope>
    <source>
        <strain evidence="7">BMAN</strain>
    </source>
</reference>
<evidence type="ECO:0000256" key="6">
    <source>
        <dbReference type="SAM" id="MobiDB-lite"/>
    </source>
</evidence>
<evidence type="ECO:0000313" key="7">
    <source>
        <dbReference type="EMBL" id="KAJ5078437.1"/>
    </source>
</evidence>
<dbReference type="Pfam" id="PF12309">
    <property type="entry name" value="KBP_C"/>
    <property type="match status" value="1"/>
</dbReference>
<proteinExistence type="inferred from homology"/>
<feature type="region of interest" description="Disordered" evidence="6">
    <location>
        <begin position="286"/>
        <end position="322"/>
    </location>
</feature>
<gene>
    <name evidence="7" type="ORF">M0811_04762</name>
</gene>
<dbReference type="OMA" id="AYRIMAN"/>
<dbReference type="OrthoDB" id="409897at2759"/>
<dbReference type="SUPFAM" id="SSF48452">
    <property type="entry name" value="TPR-like"/>
    <property type="match status" value="1"/>
</dbReference>
<evidence type="ECO:0000256" key="3">
    <source>
        <dbReference type="ARBA" id="ARBA00016840"/>
    </source>
</evidence>
<dbReference type="InterPro" id="IPR011990">
    <property type="entry name" value="TPR-like_helical_dom_sf"/>
</dbReference>
<keyword evidence="5" id="KW-0206">Cytoskeleton</keyword>
<evidence type="ECO:0000256" key="4">
    <source>
        <dbReference type="ARBA" id="ARBA00022490"/>
    </source>
</evidence>
<evidence type="ECO:0000256" key="5">
    <source>
        <dbReference type="ARBA" id="ARBA00023212"/>
    </source>
</evidence>
<comment type="subcellular location">
    <subcellularLocation>
        <location evidence="1">Cytoplasm</location>
        <location evidence="1">Cytoskeleton</location>
    </subcellularLocation>
</comment>
<keyword evidence="4" id="KW-0963">Cytoplasm</keyword>
<dbReference type="EMBL" id="JAPDFW010000053">
    <property type="protein sequence ID" value="KAJ5078437.1"/>
    <property type="molecule type" value="Genomic_DNA"/>
</dbReference>
<dbReference type="AlphaFoldDB" id="A0A9Q0LSX8"/>